<protein>
    <submittedName>
        <fullName evidence="1">Uncharacterized protein ORF96</fullName>
    </submittedName>
</protein>
<dbReference type="GeneID" id="10228575"/>
<keyword evidence="2" id="KW-1185">Reference proteome</keyword>
<evidence type="ECO:0000313" key="2">
    <source>
        <dbReference type="Proteomes" id="UP000007502"/>
    </source>
</evidence>
<dbReference type="KEGG" id="vg:10228575"/>
<accession>F1D1B8</accession>
<gene>
    <name evidence="1" type="primary">ORF96</name>
</gene>
<dbReference type="EMBL" id="HQ641347">
    <property type="protein sequence ID" value="ADX87912.1"/>
    <property type="molecule type" value="Genomic_DNA"/>
</dbReference>
<organism evidence="1 2">
    <name type="scientific">Vibrio phage ICP1</name>
    <dbReference type="NCBI Taxonomy" id="979525"/>
    <lineage>
        <taxon>Viruses</taxon>
        <taxon>Duplodnaviria</taxon>
        <taxon>Heunggongvirae</taxon>
        <taxon>Uroviricota</taxon>
        <taxon>Caudoviricetes</taxon>
        <taxon>Mohonavirus</taxon>
        <taxon>Mohonavirus ICP1</taxon>
    </lineage>
</organism>
<dbReference type="RefSeq" id="YP_004251037.1">
    <property type="nucleotide sequence ID" value="NC_015157.1"/>
</dbReference>
<reference evidence="1 2" key="1">
    <citation type="journal article" date="2011" name="MBio">
        <title>Evidence of a dominant lineage of Vibrio cholerae-specific lytic bacteriophages shed by cholera patients over a 10-year period in Dhaka, Bangladesh.</title>
        <authorList>
            <person name="Seed K.D."/>
            <person name="Bodi K.L."/>
            <person name="Kropinski A.M."/>
            <person name="Ackermann H.W."/>
            <person name="Calderwood S.B."/>
            <person name="Qadri F."/>
            <person name="Camilli A."/>
        </authorList>
    </citation>
    <scope>NUCLEOTIDE SEQUENCE [LARGE SCALE GENOMIC DNA]</scope>
</reference>
<name>F1D1B8_9CAUD</name>
<sequence>MKTKQSEWMKGLLYAESERQRLEDKGCNKKEIDNHLLNLHISEDLHWNTTAWLEGFDDYRNAYLRGEIV</sequence>
<dbReference type="Proteomes" id="UP000007502">
    <property type="component" value="Segment"/>
</dbReference>
<proteinExistence type="predicted"/>
<evidence type="ECO:0000313" key="1">
    <source>
        <dbReference type="EMBL" id="ADX87912.1"/>
    </source>
</evidence>